<dbReference type="InterPro" id="IPR010324">
    <property type="entry name" value="DRP"/>
</dbReference>
<proteinExistence type="predicted"/>
<sequence>MNLLMDTEIAENYRSNSQKIRVITENWVLHNSYCLNCGNDYLSEFENNRPVADFYCQTCREEFELKSKKPNFLTSLMMELTIQ</sequence>
<keyword evidence="2" id="KW-1185">Reference proteome</keyword>
<organism evidence="1 2">
    <name type="scientific">Streptococcus troglodytae</name>
    <dbReference type="NCBI Taxonomy" id="1111760"/>
    <lineage>
        <taxon>Bacteria</taxon>
        <taxon>Bacillati</taxon>
        <taxon>Bacillota</taxon>
        <taxon>Bacilli</taxon>
        <taxon>Lactobacillales</taxon>
        <taxon>Streptococcaceae</taxon>
        <taxon>Streptococcus</taxon>
    </lineage>
</organism>
<dbReference type="KEGG" id="strg:SRT_16110"/>
<dbReference type="AlphaFoldDB" id="A0A1L7LLG4"/>
<evidence type="ECO:0000313" key="1">
    <source>
        <dbReference type="EMBL" id="BAQ24872.1"/>
    </source>
</evidence>
<dbReference type="Proteomes" id="UP000217758">
    <property type="component" value="Chromosome"/>
</dbReference>
<dbReference type="EMBL" id="AP014612">
    <property type="protein sequence ID" value="BAQ24872.1"/>
    <property type="molecule type" value="Genomic_DNA"/>
</dbReference>
<dbReference type="Pfam" id="PF06044">
    <property type="entry name" value="DpnI"/>
    <property type="match status" value="1"/>
</dbReference>
<dbReference type="Gene3D" id="3.40.210.30">
    <property type="entry name" value="Dam replacing family, catalytic PD-(D/E)XK domain"/>
    <property type="match status" value="1"/>
</dbReference>
<evidence type="ECO:0000313" key="2">
    <source>
        <dbReference type="Proteomes" id="UP000217758"/>
    </source>
</evidence>
<dbReference type="InterPro" id="IPR043025">
    <property type="entry name" value="DRP_PD-(D/E)XK_dom"/>
</dbReference>
<reference evidence="1 2" key="1">
    <citation type="journal article" date="2016" name="Microbiol. Immunol.">
        <title>Complete genome sequence of Streptococcus troglodytae TKU31 isolated from the oral cavity of a chimpanzee (Pan troglodytes).</title>
        <authorList>
            <person name="Okamoto M."/>
            <person name="Naito M."/>
            <person name="Miyanohara M."/>
            <person name="Imai S."/>
            <person name="Nomura Y."/>
            <person name="Saito W."/>
            <person name="Momoi Y."/>
            <person name="Takada K."/>
            <person name="Miyabe-Nishiwaki T."/>
            <person name="Tomonaga M."/>
            <person name="Hanada N."/>
        </authorList>
    </citation>
    <scope>NUCLEOTIDE SEQUENCE [LARGE SCALE GENOMIC DNA]</scope>
    <source>
        <strain evidence="2">TKU 31</strain>
    </source>
</reference>
<accession>A0A1L7LLG4</accession>
<protein>
    <submittedName>
        <fullName evidence="1">Type II site-specific deoxyribonuclease</fullName>
    </submittedName>
</protein>
<name>A0A1L7LLG4_9STRE</name>
<gene>
    <name evidence="1" type="ORF">SRT_16110</name>
</gene>